<gene>
    <name evidence="1" type="ORF">HNP33_000393</name>
</gene>
<evidence type="ECO:0000313" key="1">
    <source>
        <dbReference type="EMBL" id="MBB6576345.1"/>
    </source>
</evidence>
<dbReference type="RefSeq" id="WP_184704685.1">
    <property type="nucleotide sequence ID" value="NZ_JACHKZ010000001.1"/>
</dbReference>
<reference evidence="1 2" key="1">
    <citation type="submission" date="2020-08" db="EMBL/GenBank/DDBJ databases">
        <title>Functional genomics of gut bacteria from endangered species of beetles.</title>
        <authorList>
            <person name="Carlos-Shanley C."/>
        </authorList>
    </citation>
    <scope>NUCLEOTIDE SEQUENCE [LARGE SCALE GENOMIC DNA]</scope>
    <source>
        <strain evidence="1 2">S00124</strain>
    </source>
</reference>
<evidence type="ECO:0000313" key="2">
    <source>
        <dbReference type="Proteomes" id="UP000562492"/>
    </source>
</evidence>
<keyword evidence="2" id="KW-1185">Reference proteome</keyword>
<organism evidence="1 2">
    <name type="scientific">Comamonas odontotermitis</name>
    <dbReference type="NCBI Taxonomy" id="379895"/>
    <lineage>
        <taxon>Bacteria</taxon>
        <taxon>Pseudomonadati</taxon>
        <taxon>Pseudomonadota</taxon>
        <taxon>Betaproteobacteria</taxon>
        <taxon>Burkholderiales</taxon>
        <taxon>Comamonadaceae</taxon>
        <taxon>Comamonas</taxon>
    </lineage>
</organism>
<proteinExistence type="predicted"/>
<dbReference type="Proteomes" id="UP000562492">
    <property type="component" value="Unassembled WGS sequence"/>
</dbReference>
<protein>
    <submittedName>
        <fullName evidence="1">Uncharacterized protein</fullName>
    </submittedName>
</protein>
<comment type="caution">
    <text evidence="1">The sequence shown here is derived from an EMBL/GenBank/DDBJ whole genome shotgun (WGS) entry which is preliminary data.</text>
</comment>
<dbReference type="EMBL" id="JACHKZ010000001">
    <property type="protein sequence ID" value="MBB6576345.1"/>
    <property type="molecule type" value="Genomic_DNA"/>
</dbReference>
<sequence>MPQTVQFCDLPVSGMQMRQCISKTLEWTCELLGMEHPVLGKGQFRHFDLAGVIGKYGLQGKPGKRASSRRIQEIAEFMELGSHAVAHWPLGFHTLLAHIRVVKGGTSVALASGAFPAFAKRIRAIRDTGWRSKIEGEFLAYITSTQVQDNALLSRKVRCTTNAKSIASKHQISVDRLKRLAAQGVVRVTPDGRQRHVIAPVIEERIAAQLADAVSIKHATRMLGLHPARVRALLAMKEVAPLDRGVSLKSIQAFEERMLALGTADNMQPEQPTSLNSAFKYLVSRSLTADFVRAIKNREISLSCSSERDSQALGDQLQVCTTQVLEWLTSLRKTNFAAALKLDISSAAKLLHVKPEVIKSLVFNGFLTPVEKQRKSRAPQYFLRNEIERFQESFISLRSLAAAANIPAKQAPVWARKNGYEIVTGPTVDGCRQYFVRRFRRQSA</sequence>
<accession>A0ABR6RB20</accession>
<name>A0ABR6RB20_9BURK</name>